<dbReference type="InterPro" id="IPR033194">
    <property type="entry name" value="MFAP1"/>
</dbReference>
<evidence type="ECO:0000313" key="4">
    <source>
        <dbReference type="Proteomes" id="UP001521184"/>
    </source>
</evidence>
<feature type="compositionally biased region" description="Acidic residues" evidence="1">
    <location>
        <begin position="227"/>
        <end position="244"/>
    </location>
</feature>
<evidence type="ECO:0000259" key="2">
    <source>
        <dbReference type="Pfam" id="PF06991"/>
    </source>
</evidence>
<feature type="compositionally biased region" description="Acidic residues" evidence="1">
    <location>
        <begin position="30"/>
        <end position="46"/>
    </location>
</feature>
<feature type="compositionally biased region" description="Basic and acidic residues" evidence="1">
    <location>
        <begin position="427"/>
        <end position="448"/>
    </location>
</feature>
<gene>
    <name evidence="3" type="ORF">SLS58_001766</name>
</gene>
<feature type="compositionally biased region" description="Basic and acidic residues" evidence="1">
    <location>
        <begin position="100"/>
        <end position="112"/>
    </location>
</feature>
<dbReference type="EMBL" id="JAKEKT020000007">
    <property type="protein sequence ID" value="KAL1649192.1"/>
    <property type="molecule type" value="Genomic_DNA"/>
</dbReference>
<dbReference type="PANTHER" id="PTHR15327">
    <property type="entry name" value="MICROFIBRIL-ASSOCIATED PROTEIN"/>
    <property type="match status" value="1"/>
</dbReference>
<feature type="compositionally biased region" description="Low complexity" evidence="1">
    <location>
        <begin position="52"/>
        <end position="72"/>
    </location>
</feature>
<keyword evidence="4" id="KW-1185">Reference proteome</keyword>
<feature type="region of interest" description="Disordered" evidence="1">
    <location>
        <begin position="366"/>
        <end position="448"/>
    </location>
</feature>
<protein>
    <recommendedName>
        <fullName evidence="2">Micro-fibrillar-associated protein 1 C-terminal domain-containing protein</fullName>
    </recommendedName>
</protein>
<dbReference type="InterPro" id="IPR009730">
    <property type="entry name" value="MFAP1_C"/>
</dbReference>
<feature type="region of interest" description="Disordered" evidence="1">
    <location>
        <begin position="264"/>
        <end position="311"/>
    </location>
</feature>
<feature type="compositionally biased region" description="Basic and acidic residues" evidence="1">
    <location>
        <begin position="371"/>
        <end position="391"/>
    </location>
</feature>
<feature type="domain" description="Micro-fibrillar-associated protein 1 C-terminal" evidence="2">
    <location>
        <begin position="152"/>
        <end position="380"/>
    </location>
</feature>
<evidence type="ECO:0000313" key="3">
    <source>
        <dbReference type="EMBL" id="KAL1649192.1"/>
    </source>
</evidence>
<proteinExistence type="predicted"/>
<sequence>MPPKRMTANPTRPARYRPGKPTAAEAPSSSEEEEEEDSGAEEEDEEKQQRQQQKTPSAAAAAAQPKASSFPKDASSKIASNLKNVDLNARRQEAAAAEAARLEAEKAARAAAEEGFETDEEESAKGSGGEEGSESESEDEDESSEEEESSSEDEAAARRKKMLRPVFVRKDQRKGGDGAAGGAAAAKTEDEQWAEAEAKRKARADALVQEQLERAAAERAAGKKQWDDEDNLGDLDDVDDADGVDPEAEYAAWKLRELKRVKREREAIEEAEREREEVERRRNLTQEERDAEDREFIERQKEERAGKGSMSTMQKYFHKGAFFQDDLKDAGLDRRDIMGSRYVDDVRNKEALPEYMQIRDMTKLGKKGRTRYKDMRSEDTGRWGDFGDRRGKGGGAYLKGVDERFRPDGGEVEGRAGATGANASAVGERKRHGDDRDERDGKRARVAD</sequence>
<evidence type="ECO:0000256" key="1">
    <source>
        <dbReference type="SAM" id="MobiDB-lite"/>
    </source>
</evidence>
<comment type="caution">
    <text evidence="3">The sequence shown here is derived from an EMBL/GenBank/DDBJ whole genome shotgun (WGS) entry which is preliminary data.</text>
</comment>
<accession>A0ABR3U110</accession>
<feature type="compositionally biased region" description="Basic and acidic residues" evidence="1">
    <location>
        <begin position="264"/>
        <end position="306"/>
    </location>
</feature>
<organism evidence="3 4">
    <name type="scientific">Diplodia intermedia</name>
    <dbReference type="NCBI Taxonomy" id="856260"/>
    <lineage>
        <taxon>Eukaryota</taxon>
        <taxon>Fungi</taxon>
        <taxon>Dikarya</taxon>
        <taxon>Ascomycota</taxon>
        <taxon>Pezizomycotina</taxon>
        <taxon>Dothideomycetes</taxon>
        <taxon>Dothideomycetes incertae sedis</taxon>
        <taxon>Botryosphaeriales</taxon>
        <taxon>Botryosphaeriaceae</taxon>
        <taxon>Diplodia</taxon>
    </lineage>
</organism>
<dbReference type="Pfam" id="PF06991">
    <property type="entry name" value="MFAP1"/>
    <property type="match status" value="1"/>
</dbReference>
<feature type="region of interest" description="Disordered" evidence="1">
    <location>
        <begin position="1"/>
        <end position="244"/>
    </location>
</feature>
<feature type="compositionally biased region" description="Basic and acidic residues" evidence="1">
    <location>
        <begin position="400"/>
        <end position="414"/>
    </location>
</feature>
<feature type="compositionally biased region" description="Acidic residues" evidence="1">
    <location>
        <begin position="131"/>
        <end position="154"/>
    </location>
</feature>
<reference evidence="3 4" key="1">
    <citation type="journal article" date="2023" name="Plant Dis.">
        <title>First Report of Diplodia intermedia Causing Canker and Dieback Diseases on Apple Trees in Canada.</title>
        <authorList>
            <person name="Ellouze W."/>
            <person name="Ilyukhin E."/>
            <person name="Sulman M."/>
            <person name="Ali S."/>
        </authorList>
    </citation>
    <scope>NUCLEOTIDE SEQUENCE [LARGE SCALE GENOMIC DNA]</scope>
    <source>
        <strain evidence="3 4">M45-28</strain>
    </source>
</reference>
<dbReference type="Proteomes" id="UP001521184">
    <property type="component" value="Unassembled WGS sequence"/>
</dbReference>
<feature type="compositionally biased region" description="Basic and acidic residues" evidence="1">
    <location>
        <begin position="211"/>
        <end position="226"/>
    </location>
</feature>
<name>A0ABR3U110_9PEZI</name>